<dbReference type="AlphaFoldDB" id="I2NP71"/>
<keyword evidence="7" id="KW-0413">Isomerase</keyword>
<dbReference type="SUPFAM" id="SSF52540">
    <property type="entry name" value="P-loop containing nucleoside triphosphate hydrolases"/>
    <property type="match status" value="1"/>
</dbReference>
<organism evidence="15 16">
    <name type="scientific">Neisseria sicca VK64</name>
    <dbReference type="NCBI Taxonomy" id="1095748"/>
    <lineage>
        <taxon>Bacteria</taxon>
        <taxon>Pseudomonadati</taxon>
        <taxon>Pseudomonadota</taxon>
        <taxon>Betaproteobacteria</taxon>
        <taxon>Neisseriales</taxon>
        <taxon>Neisseriaceae</taxon>
        <taxon>Neisseria</taxon>
    </lineage>
</organism>
<dbReference type="Pfam" id="PF00580">
    <property type="entry name" value="UvrD-helicase"/>
    <property type="match status" value="1"/>
</dbReference>
<evidence type="ECO:0000313" key="16">
    <source>
        <dbReference type="Proteomes" id="UP000004473"/>
    </source>
</evidence>
<dbReference type="GO" id="GO:0033202">
    <property type="term" value="C:DNA helicase complex"/>
    <property type="evidence" value="ECO:0007669"/>
    <property type="project" value="TreeGrafter"/>
</dbReference>
<dbReference type="InterPro" id="IPR014016">
    <property type="entry name" value="UvrD-like_ATP-bd"/>
</dbReference>
<dbReference type="EC" id="5.6.2.4" evidence="9"/>
<comment type="caution">
    <text evidence="15">The sequence shown here is derived from an EMBL/GenBank/DDBJ whole genome shotgun (WGS) entry which is preliminary data.</text>
</comment>
<evidence type="ECO:0000259" key="14">
    <source>
        <dbReference type="PROSITE" id="PS51217"/>
    </source>
</evidence>
<dbReference type="NCBIfam" id="TIGR01075">
    <property type="entry name" value="uvrD"/>
    <property type="match status" value="1"/>
</dbReference>
<dbReference type="GO" id="GO:0003677">
    <property type="term" value="F:DNA binding"/>
    <property type="evidence" value="ECO:0007669"/>
    <property type="project" value="UniProtKB-KW"/>
</dbReference>
<dbReference type="GO" id="GO:0016887">
    <property type="term" value="F:ATP hydrolysis activity"/>
    <property type="evidence" value="ECO:0007669"/>
    <property type="project" value="RHEA"/>
</dbReference>
<dbReference type="GO" id="GO:0005524">
    <property type="term" value="F:ATP binding"/>
    <property type="evidence" value="ECO:0007669"/>
    <property type="project" value="UniProtKB-UniRule"/>
</dbReference>
<dbReference type="GO" id="GO:0006260">
    <property type="term" value="P:DNA replication"/>
    <property type="evidence" value="ECO:0007669"/>
    <property type="project" value="InterPro"/>
</dbReference>
<evidence type="ECO:0000256" key="8">
    <source>
        <dbReference type="ARBA" id="ARBA00034617"/>
    </source>
</evidence>
<evidence type="ECO:0000256" key="5">
    <source>
        <dbReference type="ARBA" id="ARBA00022840"/>
    </source>
</evidence>
<dbReference type="PANTHER" id="PTHR11070">
    <property type="entry name" value="UVRD / RECB / PCRA DNA HELICASE FAMILY MEMBER"/>
    <property type="match status" value="1"/>
</dbReference>
<dbReference type="InterPro" id="IPR000212">
    <property type="entry name" value="DNA_helicase_UvrD/REP"/>
</dbReference>
<evidence type="ECO:0000256" key="7">
    <source>
        <dbReference type="ARBA" id="ARBA00023235"/>
    </source>
</evidence>
<dbReference type="CDD" id="cd17932">
    <property type="entry name" value="DEXQc_UvrD"/>
    <property type="match status" value="1"/>
</dbReference>
<feature type="domain" description="UvrD-like helicase C-terminal" evidence="14">
    <location>
        <begin position="290"/>
        <end position="574"/>
    </location>
</feature>
<evidence type="ECO:0000256" key="11">
    <source>
        <dbReference type="ARBA" id="ARBA00048988"/>
    </source>
</evidence>
<comment type="catalytic activity">
    <reaction evidence="8">
        <text>Couples ATP hydrolysis with the unwinding of duplex DNA by translocating in the 3'-5' direction.</text>
        <dbReference type="EC" id="5.6.2.4"/>
    </reaction>
</comment>
<comment type="catalytic activity">
    <reaction evidence="11">
        <text>ATP + H2O = ADP + phosphate + H(+)</text>
        <dbReference type="Rhea" id="RHEA:13065"/>
        <dbReference type="ChEBI" id="CHEBI:15377"/>
        <dbReference type="ChEBI" id="CHEBI:15378"/>
        <dbReference type="ChEBI" id="CHEBI:30616"/>
        <dbReference type="ChEBI" id="CHEBI:43474"/>
        <dbReference type="ChEBI" id="CHEBI:456216"/>
        <dbReference type="EC" id="5.6.2.4"/>
    </reaction>
</comment>
<dbReference type="Pfam" id="PF13361">
    <property type="entry name" value="UvrD_C"/>
    <property type="match status" value="1"/>
</dbReference>
<dbReference type="GO" id="GO:0005829">
    <property type="term" value="C:cytosol"/>
    <property type="evidence" value="ECO:0007669"/>
    <property type="project" value="TreeGrafter"/>
</dbReference>
<keyword evidence="4 12" id="KW-0347">Helicase</keyword>
<dbReference type="CDD" id="cd18807">
    <property type="entry name" value="SF1_C_UvrD"/>
    <property type="match status" value="1"/>
</dbReference>
<keyword evidence="5 12" id="KW-0067">ATP-binding</keyword>
<evidence type="ECO:0000256" key="12">
    <source>
        <dbReference type="PROSITE-ProRule" id="PRU00560"/>
    </source>
</evidence>
<evidence type="ECO:0000256" key="6">
    <source>
        <dbReference type="ARBA" id="ARBA00023125"/>
    </source>
</evidence>
<proteinExistence type="inferred from homology"/>
<dbReference type="InterPro" id="IPR013986">
    <property type="entry name" value="DExx_box_DNA_helicase_dom_sf"/>
</dbReference>
<evidence type="ECO:0000256" key="2">
    <source>
        <dbReference type="ARBA" id="ARBA00022741"/>
    </source>
</evidence>
<dbReference type="PATRIC" id="fig|1095748.3.peg.1685"/>
<feature type="domain" description="UvrD-like helicase ATP-binding" evidence="13">
    <location>
        <begin position="12"/>
        <end position="289"/>
    </location>
</feature>
<accession>I2NP71</accession>
<evidence type="ECO:0000256" key="4">
    <source>
        <dbReference type="ARBA" id="ARBA00022806"/>
    </source>
</evidence>
<dbReference type="EMBL" id="AJMT01000130">
    <property type="protein sequence ID" value="EIG27632.1"/>
    <property type="molecule type" value="Genomic_DNA"/>
</dbReference>
<comment type="similarity">
    <text evidence="1">Belongs to the helicase family. UvrD subfamily.</text>
</comment>
<evidence type="ECO:0000256" key="9">
    <source>
        <dbReference type="ARBA" id="ARBA00034808"/>
    </source>
</evidence>
<protein>
    <recommendedName>
        <fullName evidence="9">DNA 3'-5' helicase</fullName>
        <ecNumber evidence="9">5.6.2.4</ecNumber>
    </recommendedName>
    <alternativeName>
        <fullName evidence="10">DNA 3'-5' helicase II</fullName>
    </alternativeName>
</protein>
<dbReference type="PROSITE" id="PS51217">
    <property type="entry name" value="UVRD_HELICASE_CTER"/>
    <property type="match status" value="1"/>
</dbReference>
<keyword evidence="2 12" id="KW-0547">Nucleotide-binding</keyword>
<evidence type="ECO:0000256" key="1">
    <source>
        <dbReference type="ARBA" id="ARBA00009922"/>
    </source>
</evidence>
<dbReference type="InterPro" id="IPR027417">
    <property type="entry name" value="P-loop_NTPase"/>
</dbReference>
<sequence length="740" mass="82802">MFLDQSAPNLLQGLNPEQLSAVTWPPQSALVLAGAGSGKTRVLTTRIAWLLQTGQASVHSIMAVTFTNKAAKEMQTRLGAMIPINVRAMWLGTFHGLCHRFLRLHHRDAGLPSSFQILDSGDQLSLIKRLLKNLNIAEEIIAPRSLQGFINAQKESGLRASVLSAPDPHTSRMIECYAEYDKICQREGVVDFAELMLRSYEMLQSNEILRQHYQNRFNHILVDEFQDTNKLQYAWLKLIAGNNAAVFAVGDDDQSIYRFRGAHVGNMTALMEEFHIDAPVKLEQNYRSVGNILAAANAVIENNDERLGKNLRTDAEAGDKIRYYSAFTDLEEAQFIVDETKALEREGWDLDEIAVLYRSNAQSRVIEQSLFRSGIPYKIYGGLRFYERQEIKHALAYLRLAVNPDDDNALLRVINFPPRGIGARTIENLQTASTEQGITLWQAACNAGAKATKIAAFVRLIEALRNQVGQMPLSEIIVGILKDSGLTEHYRTQKGDNQDRLDNLDELVNAAIEFKPEDSNFETLPENISDDPAFPILAFPILAFLSNAALESGENQAGAGEKAVQLMTVHAAKGLEFNAVFLTGMEEGRFPSEMSLAERGGLEEERRLMYVAITRARKRLYITMAQQRMLHGQTQFGIVSRFVEEIPPEVLHYLSVKKAAYDSYGSPRQTTAPKDKIIDDYKQPQTYAGFRIGQNVRHAKFGTGVIIDAVDKGESARLTINFGKQGVKELDTKFAKLEEM</sequence>
<dbReference type="Gene3D" id="1.10.486.10">
    <property type="entry name" value="PCRA, domain 4"/>
    <property type="match status" value="1"/>
</dbReference>
<dbReference type="Gene3D" id="3.40.50.300">
    <property type="entry name" value="P-loop containing nucleotide triphosphate hydrolases"/>
    <property type="match status" value="2"/>
</dbReference>
<keyword evidence="3 12" id="KW-0378">Hydrolase</keyword>
<dbReference type="GO" id="GO:0043138">
    <property type="term" value="F:3'-5' DNA helicase activity"/>
    <property type="evidence" value="ECO:0007669"/>
    <property type="project" value="UniProtKB-EC"/>
</dbReference>
<dbReference type="PANTHER" id="PTHR11070:SF2">
    <property type="entry name" value="ATP-DEPENDENT DNA HELICASE SRS2"/>
    <property type="match status" value="1"/>
</dbReference>
<dbReference type="PROSITE" id="PS51198">
    <property type="entry name" value="UVRD_HELICASE_ATP_BIND"/>
    <property type="match status" value="1"/>
</dbReference>
<gene>
    <name evidence="15" type="primary">uvrD</name>
    <name evidence="15" type="ORF">HMPREF1051_2581</name>
</gene>
<name>I2NP71_NEISI</name>
<reference evidence="15 16" key="1">
    <citation type="submission" date="2012-04" db="EMBL/GenBank/DDBJ databases">
        <authorList>
            <person name="Harkins D.M."/>
            <person name="Madupu R."/>
            <person name="Durkin A.S."/>
            <person name="Torralba M."/>
            <person name="Methe B."/>
            <person name="Sutton G.G."/>
            <person name="Nelson K.E."/>
        </authorList>
    </citation>
    <scope>NUCLEOTIDE SEQUENCE [LARGE SCALE GENOMIC DNA]</scope>
    <source>
        <strain evidence="15 16">VK64</strain>
    </source>
</reference>
<dbReference type="InterPro" id="IPR014017">
    <property type="entry name" value="DNA_helicase_UvrD-like_C"/>
</dbReference>
<keyword evidence="6" id="KW-0238">DNA-binding</keyword>
<evidence type="ECO:0000313" key="15">
    <source>
        <dbReference type="EMBL" id="EIG27632.1"/>
    </source>
</evidence>
<dbReference type="GO" id="GO:0000725">
    <property type="term" value="P:recombinational repair"/>
    <property type="evidence" value="ECO:0007669"/>
    <property type="project" value="TreeGrafter"/>
</dbReference>
<feature type="binding site" evidence="12">
    <location>
        <begin position="33"/>
        <end position="40"/>
    </location>
    <ligand>
        <name>ATP</name>
        <dbReference type="ChEBI" id="CHEBI:30616"/>
    </ligand>
</feature>
<dbReference type="Pfam" id="PF21196">
    <property type="entry name" value="PcrA_UvrD_tudor"/>
    <property type="match status" value="1"/>
</dbReference>
<dbReference type="InterPro" id="IPR005753">
    <property type="entry name" value="DNA_helicase_ATP-dep_UvrD"/>
</dbReference>
<dbReference type="Gene3D" id="1.10.10.160">
    <property type="match status" value="1"/>
</dbReference>
<evidence type="ECO:0000256" key="10">
    <source>
        <dbReference type="ARBA" id="ARBA00034923"/>
    </source>
</evidence>
<evidence type="ECO:0000256" key="3">
    <source>
        <dbReference type="ARBA" id="ARBA00022801"/>
    </source>
</evidence>
<dbReference type="RefSeq" id="WP_003766756.1">
    <property type="nucleotide sequence ID" value="NZ_AJMT01000130.1"/>
</dbReference>
<dbReference type="Proteomes" id="UP000004473">
    <property type="component" value="Unassembled WGS sequence"/>
</dbReference>
<evidence type="ECO:0000259" key="13">
    <source>
        <dbReference type="PROSITE" id="PS51198"/>
    </source>
</evidence>